<protein>
    <submittedName>
        <fullName evidence="1">Uncharacterized protein</fullName>
    </submittedName>
</protein>
<keyword evidence="2" id="KW-1185">Reference proteome</keyword>
<accession>A0A545T3L0</accession>
<dbReference type="RefSeq" id="WP_142928583.1">
    <property type="nucleotide sequence ID" value="NZ_ML660099.1"/>
</dbReference>
<evidence type="ECO:0000313" key="1">
    <source>
        <dbReference type="EMBL" id="TQV71807.1"/>
    </source>
</evidence>
<evidence type="ECO:0000313" key="2">
    <source>
        <dbReference type="Proteomes" id="UP000319732"/>
    </source>
</evidence>
<proteinExistence type="predicted"/>
<dbReference type="EMBL" id="VHSG01000020">
    <property type="protein sequence ID" value="TQV71807.1"/>
    <property type="molecule type" value="Genomic_DNA"/>
</dbReference>
<organism evidence="1 2">
    <name type="scientific">Exilibacterium tricleocarpae</name>
    <dbReference type="NCBI Taxonomy" id="2591008"/>
    <lineage>
        <taxon>Bacteria</taxon>
        <taxon>Pseudomonadati</taxon>
        <taxon>Pseudomonadota</taxon>
        <taxon>Gammaproteobacteria</taxon>
        <taxon>Cellvibrionales</taxon>
        <taxon>Cellvibrionaceae</taxon>
        <taxon>Exilibacterium</taxon>
    </lineage>
</organism>
<dbReference type="AlphaFoldDB" id="A0A545T3L0"/>
<reference evidence="1 2" key="1">
    <citation type="submission" date="2019-06" db="EMBL/GenBank/DDBJ databases">
        <title>Whole genome sequence for Cellvibrionaceae sp. R142.</title>
        <authorList>
            <person name="Wang G."/>
        </authorList>
    </citation>
    <scope>NUCLEOTIDE SEQUENCE [LARGE SCALE GENOMIC DNA]</scope>
    <source>
        <strain evidence="1 2">R142</strain>
    </source>
</reference>
<dbReference type="OrthoDB" id="975289at2"/>
<comment type="caution">
    <text evidence="1">The sequence shown here is derived from an EMBL/GenBank/DDBJ whole genome shotgun (WGS) entry which is preliminary data.</text>
</comment>
<dbReference type="Proteomes" id="UP000319732">
    <property type="component" value="Unassembled WGS sequence"/>
</dbReference>
<name>A0A545T3L0_9GAMM</name>
<gene>
    <name evidence="1" type="ORF">FKG94_19380</name>
</gene>
<sequence>MDSKLAKEIVHCLAGERTLYHYYKDHYAVCLLQRHMNGAGAVRLSALKKTRFGKLLDKPVLKALLSHCGDGTLTADALSGAWPQDSQVYVLTLDTWGHDKAYGYHQVSRPGANLVLQMNFSNRHDQAYRYGVAADVNLFQYHCHPISTRRLTLGWARIDLDLVTDEALIEEIQTDWLRQIHYLSRECQMAARAGEIHFDFFGTRVYVDRATDYLRELAEHSKLWHEALLNAAIGFLVDEVGIGRIYYHSFDTGAVLKGLRGDKPPKSLYSSLPRQFCFESVDQGPVFIRQDKKAGRRLRKVARPRWFYMQGRRA</sequence>